<dbReference type="Proteomes" id="UP000621560">
    <property type="component" value="Unassembled WGS sequence"/>
</dbReference>
<evidence type="ECO:0000256" key="3">
    <source>
        <dbReference type="ARBA" id="ARBA00023136"/>
    </source>
</evidence>
<sequence>MEKAGDARRGKRIYRAGVALTLGLGLLVLRLAWLQWLPHLPAAADADHYRSASVRQREQVLELDSGRADFEDRSGRAWTGMTITALAAFPVTDRSHSMRPEVLERLADVLAADPDRLRVWLAQLREPAFWRANAKRPHALTQAQADGINKLGIEGVAAVPYRERYRDDHLAQHVLGYISQHPERLEADYSLELSRGSRHRNDLIGGAGLEKSLDSLIRGLGATRIHRYTDGGRRKSLHGPANRLDKPDNPYYPLKVRTTLDLGLQASLEKYIDQQGLREGAVVVLDAATGDIAAMLSRPSYDPAHIGAGGSDTRNHALAAAAPGSIFKLVTEAAALEAGVVEPDEHFTCNGEYGRYGLSCWKRGGHGVLTLEEGLAQSCNVVFATLGERLSARQLQSTADQLGLGRRIGWADPDGVGPLKARLRLLGEEEAGSVFSALPAQRDGGLLAQTAIGQRDVRLSPLQAANLMVTLLHDGRVSAPRIVTDIRYANGQRLARFPARTGSSAYGQISAKTARTLLRGMEAVVRSGTGRSIRTAWPAAGKSGTAETLVAGKPRVNQWFVGYGPALRPRYAVAVLAENRPPDSNHLATQLFAGVLERVAAQEGK</sequence>
<dbReference type="AlphaFoldDB" id="A0A927BSC2"/>
<dbReference type="EMBL" id="JACXIZ010000011">
    <property type="protein sequence ID" value="MBD2844538.1"/>
    <property type="molecule type" value="Genomic_DNA"/>
</dbReference>
<evidence type="ECO:0000259" key="5">
    <source>
        <dbReference type="Pfam" id="PF00905"/>
    </source>
</evidence>
<dbReference type="GO" id="GO:0005886">
    <property type="term" value="C:plasma membrane"/>
    <property type="evidence" value="ECO:0007669"/>
    <property type="project" value="TreeGrafter"/>
</dbReference>
<evidence type="ECO:0000256" key="1">
    <source>
        <dbReference type="ARBA" id="ARBA00004370"/>
    </source>
</evidence>
<keyword evidence="3" id="KW-0472">Membrane</keyword>
<dbReference type="SUPFAM" id="SSF56519">
    <property type="entry name" value="Penicillin binding protein dimerisation domain"/>
    <property type="match status" value="1"/>
</dbReference>
<protein>
    <submittedName>
        <fullName evidence="7">Penicillin-binding protein 2</fullName>
    </submittedName>
</protein>
<dbReference type="GO" id="GO:0071972">
    <property type="term" value="F:peptidoglycan L,D-transpeptidase activity"/>
    <property type="evidence" value="ECO:0007669"/>
    <property type="project" value="TreeGrafter"/>
</dbReference>
<dbReference type="PANTHER" id="PTHR30627">
    <property type="entry name" value="PEPTIDOGLYCAN D,D-TRANSPEPTIDASE"/>
    <property type="match status" value="1"/>
</dbReference>
<dbReference type="InterPro" id="IPR036138">
    <property type="entry name" value="PBP_dimer_sf"/>
</dbReference>
<evidence type="ECO:0000256" key="4">
    <source>
        <dbReference type="SAM" id="MobiDB-lite"/>
    </source>
</evidence>
<dbReference type="InterPro" id="IPR001460">
    <property type="entry name" value="PCN-bd_Tpept"/>
</dbReference>
<dbReference type="SUPFAM" id="SSF56601">
    <property type="entry name" value="beta-lactamase/transpeptidase-like"/>
    <property type="match status" value="1"/>
</dbReference>
<gene>
    <name evidence="7" type="ORF">IDH44_05000</name>
</gene>
<feature type="domain" description="Penicillin-binding protein dimerisation" evidence="6">
    <location>
        <begin position="132"/>
        <end position="232"/>
    </location>
</feature>
<comment type="caution">
    <text evidence="7">The sequence shown here is derived from an EMBL/GenBank/DDBJ whole genome shotgun (WGS) entry which is preliminary data.</text>
</comment>
<accession>A0A927BSC2</accession>
<reference evidence="7" key="1">
    <citation type="submission" date="2020-09" db="EMBL/GenBank/DDBJ databases">
        <title>A novel bacterium of genus Paenibacillus, isolated from South China Sea.</title>
        <authorList>
            <person name="Huang H."/>
            <person name="Mo K."/>
            <person name="Hu Y."/>
        </authorList>
    </citation>
    <scope>NUCLEOTIDE SEQUENCE</scope>
    <source>
        <strain evidence="7">IB182496</strain>
    </source>
</reference>
<organism evidence="7 8">
    <name type="scientific">Paenibacillus sabuli</name>
    <dbReference type="NCBI Taxonomy" id="2772509"/>
    <lineage>
        <taxon>Bacteria</taxon>
        <taxon>Bacillati</taxon>
        <taxon>Bacillota</taxon>
        <taxon>Bacilli</taxon>
        <taxon>Bacillales</taxon>
        <taxon>Paenibacillaceae</taxon>
        <taxon>Paenibacillus</taxon>
    </lineage>
</organism>
<evidence type="ECO:0000313" key="8">
    <source>
        <dbReference type="Proteomes" id="UP000621560"/>
    </source>
</evidence>
<dbReference type="InterPro" id="IPR012338">
    <property type="entry name" value="Beta-lactam/transpept-like"/>
</dbReference>
<dbReference type="GO" id="GO:0008658">
    <property type="term" value="F:penicillin binding"/>
    <property type="evidence" value="ECO:0007669"/>
    <property type="project" value="InterPro"/>
</dbReference>
<dbReference type="GO" id="GO:0071555">
    <property type="term" value="P:cell wall organization"/>
    <property type="evidence" value="ECO:0007669"/>
    <property type="project" value="TreeGrafter"/>
</dbReference>
<dbReference type="RefSeq" id="WP_190915300.1">
    <property type="nucleotide sequence ID" value="NZ_JACXIZ010000011.1"/>
</dbReference>
<proteinExistence type="inferred from homology"/>
<feature type="region of interest" description="Disordered" evidence="4">
    <location>
        <begin position="231"/>
        <end position="250"/>
    </location>
</feature>
<name>A0A927BSC2_9BACL</name>
<dbReference type="Pfam" id="PF03717">
    <property type="entry name" value="PBP_dimer"/>
    <property type="match status" value="1"/>
</dbReference>
<comment type="subcellular location">
    <subcellularLocation>
        <location evidence="1">Membrane</location>
    </subcellularLocation>
</comment>
<evidence type="ECO:0000256" key="2">
    <source>
        <dbReference type="ARBA" id="ARBA00007171"/>
    </source>
</evidence>
<evidence type="ECO:0000313" key="7">
    <source>
        <dbReference type="EMBL" id="MBD2844538.1"/>
    </source>
</evidence>
<dbReference type="InterPro" id="IPR005311">
    <property type="entry name" value="PBP_dimer"/>
</dbReference>
<dbReference type="Gene3D" id="3.40.710.10">
    <property type="entry name" value="DD-peptidase/beta-lactamase superfamily"/>
    <property type="match status" value="1"/>
</dbReference>
<feature type="domain" description="Penicillin-binding protein transpeptidase" evidence="5">
    <location>
        <begin position="280"/>
        <end position="596"/>
    </location>
</feature>
<evidence type="ECO:0000259" key="6">
    <source>
        <dbReference type="Pfam" id="PF03717"/>
    </source>
</evidence>
<dbReference type="Gene3D" id="3.90.1310.10">
    <property type="entry name" value="Penicillin-binding protein 2a (Domain 2)"/>
    <property type="match status" value="1"/>
</dbReference>
<keyword evidence="8" id="KW-1185">Reference proteome</keyword>
<comment type="similarity">
    <text evidence="2">Belongs to the transpeptidase family.</text>
</comment>
<dbReference type="Pfam" id="PF00905">
    <property type="entry name" value="Transpeptidase"/>
    <property type="match status" value="1"/>
</dbReference>
<dbReference type="InterPro" id="IPR050515">
    <property type="entry name" value="Beta-lactam/transpept"/>
</dbReference>
<dbReference type="PANTHER" id="PTHR30627:SF24">
    <property type="entry name" value="PENICILLIN-BINDING PROTEIN 4B"/>
    <property type="match status" value="1"/>
</dbReference>